<organism evidence="1 2">
    <name type="scientific">Modicisalibacter muralis</name>
    <dbReference type="NCBI Taxonomy" id="119000"/>
    <lineage>
        <taxon>Bacteria</taxon>
        <taxon>Pseudomonadati</taxon>
        <taxon>Pseudomonadota</taxon>
        <taxon>Gammaproteobacteria</taxon>
        <taxon>Oceanospirillales</taxon>
        <taxon>Halomonadaceae</taxon>
        <taxon>Modicisalibacter</taxon>
    </lineage>
</organism>
<keyword evidence="2" id="KW-1185">Reference proteome</keyword>
<sequence length="63" mass="6843">MAHVSLTFEGVENADQINRLTTALMMVEGVDSVEVHRYGAEVQGHARREALIAAAKKLGIEAH</sequence>
<name>A0A1G9GB76_9GAMM</name>
<dbReference type="OrthoDB" id="6183625at2"/>
<dbReference type="STRING" id="119000.SAMN05661010_00650"/>
<evidence type="ECO:0008006" key="3">
    <source>
        <dbReference type="Google" id="ProtNLM"/>
    </source>
</evidence>
<accession>A0A1G9GB76</accession>
<dbReference type="Proteomes" id="UP000198654">
    <property type="component" value="Unassembled WGS sequence"/>
</dbReference>
<reference evidence="1 2" key="1">
    <citation type="submission" date="2016-10" db="EMBL/GenBank/DDBJ databases">
        <authorList>
            <person name="de Groot N.N."/>
        </authorList>
    </citation>
    <scope>NUCLEOTIDE SEQUENCE [LARGE SCALE GENOMIC DNA]</scope>
    <source>
        <strain evidence="1 2">DSM 14789</strain>
    </source>
</reference>
<dbReference type="EMBL" id="FNGI01000001">
    <property type="protein sequence ID" value="SDK97801.1"/>
    <property type="molecule type" value="Genomic_DNA"/>
</dbReference>
<protein>
    <recommendedName>
        <fullName evidence="3">HMA domain-containing protein</fullName>
    </recommendedName>
</protein>
<evidence type="ECO:0000313" key="2">
    <source>
        <dbReference type="Proteomes" id="UP000198654"/>
    </source>
</evidence>
<dbReference type="RefSeq" id="WP_089725412.1">
    <property type="nucleotide sequence ID" value="NZ_FNGI01000001.1"/>
</dbReference>
<proteinExistence type="predicted"/>
<gene>
    <name evidence="1" type="ORF">SAMN05661010_00650</name>
</gene>
<dbReference type="AlphaFoldDB" id="A0A1G9GB76"/>
<evidence type="ECO:0000313" key="1">
    <source>
        <dbReference type="EMBL" id="SDK97801.1"/>
    </source>
</evidence>